<feature type="transmembrane region" description="Helical" evidence="3">
    <location>
        <begin position="12"/>
        <end position="32"/>
    </location>
</feature>
<keyword evidence="3" id="KW-1133">Transmembrane helix</keyword>
<dbReference type="AlphaFoldDB" id="A0A162QGK3"/>
<comment type="caution">
    <text evidence="4">The sequence shown here is derived from an EMBL/GenBank/DDBJ whole genome shotgun (WGS) entry which is preliminary data.</text>
</comment>
<evidence type="ECO:0000313" key="5">
    <source>
        <dbReference type="Proteomes" id="UP000077355"/>
    </source>
</evidence>
<evidence type="ECO:0000256" key="2">
    <source>
        <dbReference type="SAM" id="MobiDB-lite"/>
    </source>
</evidence>
<feature type="region of interest" description="Disordered" evidence="2">
    <location>
        <begin position="320"/>
        <end position="355"/>
    </location>
</feature>
<proteinExistence type="predicted"/>
<name>A0A162QGK3_9BACL</name>
<reference evidence="4 5" key="1">
    <citation type="submission" date="2016-03" db="EMBL/GenBank/DDBJ databases">
        <title>Draft genome sequence of Paenibacillus antarcticus CECT 5836.</title>
        <authorList>
            <person name="Shin S.-K."/>
            <person name="Yi H."/>
        </authorList>
    </citation>
    <scope>NUCLEOTIDE SEQUENCE [LARGE SCALE GENOMIC DNA]</scope>
    <source>
        <strain evidence="4 5">CECT 5836</strain>
    </source>
</reference>
<keyword evidence="5" id="KW-1185">Reference proteome</keyword>
<feature type="coiled-coil region" evidence="1">
    <location>
        <begin position="437"/>
        <end position="464"/>
    </location>
</feature>
<evidence type="ECO:0000256" key="1">
    <source>
        <dbReference type="SAM" id="Coils"/>
    </source>
</evidence>
<gene>
    <name evidence="4" type="ORF">PBAT_01660</name>
</gene>
<keyword evidence="3" id="KW-0812">Transmembrane</keyword>
<evidence type="ECO:0000313" key="4">
    <source>
        <dbReference type="EMBL" id="OAB48370.1"/>
    </source>
</evidence>
<dbReference type="RefSeq" id="WP_068646004.1">
    <property type="nucleotide sequence ID" value="NZ_CP043611.1"/>
</dbReference>
<accession>A0A162QGK3</accession>
<keyword evidence="1" id="KW-0175">Coiled coil</keyword>
<organism evidence="4 5">
    <name type="scientific">Paenibacillus antarcticus</name>
    <dbReference type="NCBI Taxonomy" id="253703"/>
    <lineage>
        <taxon>Bacteria</taxon>
        <taxon>Bacillati</taxon>
        <taxon>Bacillota</taxon>
        <taxon>Bacilli</taxon>
        <taxon>Bacillales</taxon>
        <taxon>Paenibacillaceae</taxon>
        <taxon>Paenibacillus</taxon>
    </lineage>
</organism>
<dbReference type="EMBL" id="LVJI01000001">
    <property type="protein sequence ID" value="OAB48370.1"/>
    <property type="molecule type" value="Genomic_DNA"/>
</dbReference>
<sequence length="765" mass="86294">MFSKWHTDQRGSVSIFLILILAIVFTFVALFIDYARIAAMKVQSERLVHSAVRSVMSAYEPELQQEYGLFAYGESNGDQIMSGVLNDSMDHGDRGDSFSILPLELDTSSLQMERMLGEYEIFNRQVGEEMKYKAPIDFTLEIVNKFKPISQSMKEASNTVDVLKKLQKLYDKREDALDEMLKKQKKSAQSVDDISNLIMDQASTHISNESLGGGIHSGKDIAAQYDDYVLKANELERLITQRQGKISTDKSEDDNEDAEIALMDSYSSLISGYQQGSSSVLSSISNIQNALRADHLKMLPEAIDLWEEAYKLNEQMKQVIEESENRSQSEGYDTVTREDSPGSTEELSNEDSEAIRKIRGQTDKLLLPEALLQDLKKEIDVQINHHQALDGQITSFSSTLSGAYGTTSSSSQMKSAVIETRVQIDDYLRKYFIPGSNNILEAELRKLEENRSSDKERKEIEKKAKGKLKDATNILNKINELSGKAGSYMEAYRTLQQYYDESMIFNKQSVGDSSYQGAQLDNDPYDASTSAMDNMDGLFGSMGSMLTGLQDEFYQNEYASLYFHHFDITQLGDIVSNPDSSIGDDLVEQLSIHKQELEYILYGFHNPVGNISAAYSEIFGVRLAIRTMEGLVKSSKLGNPLLILAAALLYGIEMAIVDMIQLCQKGSIELSAYLKVEMTYRDYLRVFLFIHSNNDRKMSRMLSLIRFNTGINPAERATYSSGEVRIGMKLWFLPGIMRMFSSATNSEDEVEGNRYYAIKQADYSY</sequence>
<dbReference type="OrthoDB" id="2385264at2"/>
<dbReference type="Proteomes" id="UP000077355">
    <property type="component" value="Unassembled WGS sequence"/>
</dbReference>
<evidence type="ECO:0000256" key="3">
    <source>
        <dbReference type="SAM" id="Phobius"/>
    </source>
</evidence>
<protein>
    <submittedName>
        <fullName evidence="4">Uncharacterized protein</fullName>
    </submittedName>
</protein>
<keyword evidence="3" id="KW-0472">Membrane</keyword>